<accession>A0ABW3Y683</accession>
<reference evidence="3" key="1">
    <citation type="journal article" date="2019" name="Int. J. Syst. Evol. Microbiol.">
        <title>The Global Catalogue of Microorganisms (GCM) 10K type strain sequencing project: providing services to taxonomists for standard genome sequencing and annotation.</title>
        <authorList>
            <consortium name="The Broad Institute Genomics Platform"/>
            <consortium name="The Broad Institute Genome Sequencing Center for Infectious Disease"/>
            <person name="Wu L."/>
            <person name="Ma J."/>
        </authorList>
    </citation>
    <scope>NUCLEOTIDE SEQUENCE [LARGE SCALE GENOMIC DNA]</scope>
    <source>
        <strain evidence="3">JCM 31037</strain>
    </source>
</reference>
<feature type="transmembrane region" description="Helical" evidence="1">
    <location>
        <begin position="437"/>
        <end position="462"/>
    </location>
</feature>
<keyword evidence="3" id="KW-1185">Reference proteome</keyword>
<dbReference type="Gene3D" id="2.120.10.30">
    <property type="entry name" value="TolB, C-terminal domain"/>
    <property type="match status" value="1"/>
</dbReference>
<dbReference type="EMBL" id="JBHTMP010000002">
    <property type="protein sequence ID" value="MFD1319947.1"/>
    <property type="molecule type" value="Genomic_DNA"/>
</dbReference>
<dbReference type="RefSeq" id="WP_377566437.1">
    <property type="nucleotide sequence ID" value="NZ_JBHTMP010000002.1"/>
</dbReference>
<evidence type="ECO:0000313" key="2">
    <source>
        <dbReference type="EMBL" id="MFD1319947.1"/>
    </source>
</evidence>
<protein>
    <recommendedName>
        <fullName evidence="4">WD40-like Beta Propeller Repeat</fullName>
    </recommendedName>
</protein>
<sequence length="475" mass="50544">MTSKLTEAMRDNVAGVPAYVSYEGLVAEAGLRRRHRAIVAAGVVLVLVLGVVMAPRLVGWRGQSRPVGAAAGASEALSLPDRVGTPQWGGWSVQRRPLGAASMIFTSENWWYEPVSTGTVAAVSAGTDEYRLLSDGWGTRAGEESILSGDGDLVATPNQLVDLRTGKTRGLPTVGGTEDTFPVAWSRDGDRLAVVGLKGRYVRQWDGSVEAHPATRTVLAVWELAANQLTTVADVDPRTLFYGWLAAFSPDGRMLAYQSGRTVTVVTIGSEGRSQFTVPDDTQLAGKGAWTPDGRGLTLVTQRRCCTGDAYASKWLLRIVDPSSGADLAAKPFAEQAGLVALRLLGWAPDGAAVVARYHPRPGTKVVGFGVEDGITFGGWTEYRTDVVALSGSDIRGLLTGTGEQMHGVDIADEVIASGRTHPGKMPPGGMGPEYRMYLKIAGLVLVGVLVIAGILLTNLIIRRKRRRRRTVGTA</sequence>
<evidence type="ECO:0000313" key="3">
    <source>
        <dbReference type="Proteomes" id="UP001597260"/>
    </source>
</evidence>
<dbReference type="InterPro" id="IPR011042">
    <property type="entry name" value="6-blade_b-propeller_TolB-like"/>
</dbReference>
<keyword evidence="1" id="KW-0472">Membrane</keyword>
<evidence type="ECO:0008006" key="4">
    <source>
        <dbReference type="Google" id="ProtNLM"/>
    </source>
</evidence>
<dbReference type="Proteomes" id="UP001597260">
    <property type="component" value="Unassembled WGS sequence"/>
</dbReference>
<dbReference type="SUPFAM" id="SSF82171">
    <property type="entry name" value="DPP6 N-terminal domain-like"/>
    <property type="match status" value="1"/>
</dbReference>
<keyword evidence="1" id="KW-0812">Transmembrane</keyword>
<organism evidence="2 3">
    <name type="scientific">Micromonospora sonneratiae</name>
    <dbReference type="NCBI Taxonomy" id="1184706"/>
    <lineage>
        <taxon>Bacteria</taxon>
        <taxon>Bacillati</taxon>
        <taxon>Actinomycetota</taxon>
        <taxon>Actinomycetes</taxon>
        <taxon>Micromonosporales</taxon>
        <taxon>Micromonosporaceae</taxon>
        <taxon>Micromonospora</taxon>
    </lineage>
</organism>
<proteinExistence type="predicted"/>
<evidence type="ECO:0000256" key="1">
    <source>
        <dbReference type="SAM" id="Phobius"/>
    </source>
</evidence>
<name>A0ABW3Y683_9ACTN</name>
<keyword evidence="1" id="KW-1133">Transmembrane helix</keyword>
<feature type="transmembrane region" description="Helical" evidence="1">
    <location>
        <begin position="37"/>
        <end position="58"/>
    </location>
</feature>
<gene>
    <name evidence="2" type="ORF">ACFQ4H_02465</name>
</gene>
<comment type="caution">
    <text evidence="2">The sequence shown here is derived from an EMBL/GenBank/DDBJ whole genome shotgun (WGS) entry which is preliminary data.</text>
</comment>